<keyword evidence="7 9" id="KW-0472">Membrane</keyword>
<evidence type="ECO:0000256" key="3">
    <source>
        <dbReference type="ARBA" id="ARBA00022475"/>
    </source>
</evidence>
<evidence type="ECO:0000256" key="5">
    <source>
        <dbReference type="ARBA" id="ARBA00022692"/>
    </source>
</evidence>
<organism evidence="11 12">
    <name type="scientific">Stappia taiwanensis</name>
    <dbReference type="NCBI Taxonomy" id="992267"/>
    <lineage>
        <taxon>Bacteria</taxon>
        <taxon>Pseudomonadati</taxon>
        <taxon>Pseudomonadota</taxon>
        <taxon>Alphaproteobacteria</taxon>
        <taxon>Hyphomicrobiales</taxon>
        <taxon>Stappiaceae</taxon>
        <taxon>Stappia</taxon>
    </lineage>
</organism>
<feature type="transmembrane region" description="Helical" evidence="9">
    <location>
        <begin position="61"/>
        <end position="80"/>
    </location>
</feature>
<dbReference type="Pfam" id="PF04290">
    <property type="entry name" value="DctQ"/>
    <property type="match status" value="1"/>
</dbReference>
<feature type="transmembrane region" description="Helical" evidence="9">
    <location>
        <begin position="101"/>
        <end position="122"/>
    </location>
</feature>
<feature type="transmembrane region" description="Helical" evidence="9">
    <location>
        <begin position="26"/>
        <end position="49"/>
    </location>
</feature>
<comment type="function">
    <text evidence="9">Part of the tripartite ATP-independent periplasmic (TRAP) transport system.</text>
</comment>
<dbReference type="PANTHER" id="PTHR35011">
    <property type="entry name" value="2,3-DIKETO-L-GULONATE TRAP TRANSPORTER SMALL PERMEASE PROTEIN YIAM"/>
    <property type="match status" value="1"/>
</dbReference>
<evidence type="ECO:0000256" key="9">
    <source>
        <dbReference type="RuleBase" id="RU369079"/>
    </source>
</evidence>
<evidence type="ECO:0000259" key="10">
    <source>
        <dbReference type="Pfam" id="PF04290"/>
    </source>
</evidence>
<evidence type="ECO:0000256" key="4">
    <source>
        <dbReference type="ARBA" id="ARBA00022519"/>
    </source>
</evidence>
<gene>
    <name evidence="11" type="ORF">H1W37_18385</name>
</gene>
<dbReference type="InterPro" id="IPR007387">
    <property type="entry name" value="TRAP_DctQ"/>
</dbReference>
<comment type="subcellular location">
    <subcellularLocation>
        <location evidence="1 9">Cell inner membrane</location>
        <topology evidence="1 9">Multi-pass membrane protein</topology>
    </subcellularLocation>
</comment>
<dbReference type="GO" id="GO:0015740">
    <property type="term" value="P:C4-dicarboxylate transport"/>
    <property type="evidence" value="ECO:0007669"/>
    <property type="project" value="TreeGrafter"/>
</dbReference>
<evidence type="ECO:0000313" key="11">
    <source>
        <dbReference type="EMBL" id="MBA4613630.1"/>
    </source>
</evidence>
<evidence type="ECO:0000256" key="1">
    <source>
        <dbReference type="ARBA" id="ARBA00004429"/>
    </source>
</evidence>
<accession>A0A838Y440</accession>
<reference evidence="11 12" key="1">
    <citation type="submission" date="2020-07" db="EMBL/GenBank/DDBJ databases">
        <authorList>
            <person name="Li M."/>
        </authorList>
    </citation>
    <scope>NUCLEOTIDE SEQUENCE [LARGE SCALE GENOMIC DNA]</scope>
    <source>
        <strain evidence="11 12">DSM 23284</strain>
    </source>
</reference>
<protein>
    <recommendedName>
        <fullName evidence="9">TRAP transporter small permease protein</fullName>
    </recommendedName>
</protein>
<keyword evidence="4 9" id="KW-0997">Cell inner membrane</keyword>
<feature type="domain" description="Tripartite ATP-independent periplasmic transporters DctQ component" evidence="10">
    <location>
        <begin position="36"/>
        <end position="162"/>
    </location>
</feature>
<keyword evidence="6 9" id="KW-1133">Transmembrane helix</keyword>
<keyword evidence="12" id="KW-1185">Reference proteome</keyword>
<dbReference type="GO" id="GO:0022857">
    <property type="term" value="F:transmembrane transporter activity"/>
    <property type="evidence" value="ECO:0007669"/>
    <property type="project" value="UniProtKB-UniRule"/>
</dbReference>
<dbReference type="Proteomes" id="UP000559404">
    <property type="component" value="Unassembled WGS sequence"/>
</dbReference>
<dbReference type="InterPro" id="IPR055348">
    <property type="entry name" value="DctQ"/>
</dbReference>
<evidence type="ECO:0000313" key="12">
    <source>
        <dbReference type="Proteomes" id="UP000559404"/>
    </source>
</evidence>
<dbReference type="EMBL" id="JACEON010000021">
    <property type="protein sequence ID" value="MBA4613630.1"/>
    <property type="molecule type" value="Genomic_DNA"/>
</dbReference>
<keyword evidence="5 9" id="KW-0812">Transmembrane</keyword>
<sequence length="184" mass="19579">MTPVSERNTPLSGALGLRLFAARIEAAAAIIMGLVTLLIFVSAFMRYIAGAPIPDAHDFGRLALGIAIFWGASIVNFSGAHISVDLLHAAVGPRVRRAMDIFATAIVLIAFGTLTVMMGTNAADVFATGEYSYDLRLPIWPAYWLMVAGCALATLVTALRLLMLSTGTEAERLETSPQLPDAEV</sequence>
<dbReference type="GO" id="GO:0005886">
    <property type="term" value="C:plasma membrane"/>
    <property type="evidence" value="ECO:0007669"/>
    <property type="project" value="UniProtKB-SubCell"/>
</dbReference>
<reference evidence="11 12" key="2">
    <citation type="submission" date="2020-08" db="EMBL/GenBank/DDBJ databases">
        <title>Stappia taiwanensis sp. nov., isolated from a coastal thermal spring.</title>
        <authorList>
            <person name="Kampfer P."/>
        </authorList>
    </citation>
    <scope>NUCLEOTIDE SEQUENCE [LARGE SCALE GENOMIC DNA]</scope>
    <source>
        <strain evidence="11 12">DSM 23284</strain>
    </source>
</reference>
<evidence type="ECO:0000256" key="6">
    <source>
        <dbReference type="ARBA" id="ARBA00022989"/>
    </source>
</evidence>
<name>A0A838Y440_9HYPH</name>
<keyword evidence="3" id="KW-1003">Cell membrane</keyword>
<evidence type="ECO:0000256" key="8">
    <source>
        <dbReference type="ARBA" id="ARBA00038436"/>
    </source>
</evidence>
<dbReference type="RefSeq" id="WP_181761823.1">
    <property type="nucleotide sequence ID" value="NZ_BMCR01000005.1"/>
</dbReference>
<dbReference type="PANTHER" id="PTHR35011:SF2">
    <property type="entry name" value="2,3-DIKETO-L-GULONATE TRAP TRANSPORTER SMALL PERMEASE PROTEIN YIAM"/>
    <property type="match status" value="1"/>
</dbReference>
<dbReference type="AlphaFoldDB" id="A0A838Y440"/>
<evidence type="ECO:0000256" key="7">
    <source>
        <dbReference type="ARBA" id="ARBA00023136"/>
    </source>
</evidence>
<feature type="transmembrane region" description="Helical" evidence="9">
    <location>
        <begin position="142"/>
        <end position="162"/>
    </location>
</feature>
<evidence type="ECO:0000256" key="2">
    <source>
        <dbReference type="ARBA" id="ARBA00022448"/>
    </source>
</evidence>
<comment type="caution">
    <text evidence="11">The sequence shown here is derived from an EMBL/GenBank/DDBJ whole genome shotgun (WGS) entry which is preliminary data.</text>
</comment>
<keyword evidence="2 9" id="KW-0813">Transport</keyword>
<comment type="similarity">
    <text evidence="8 9">Belongs to the TRAP transporter small permease family.</text>
</comment>
<comment type="subunit">
    <text evidence="9">The complex comprises the extracytoplasmic solute receptor protein and the two transmembrane proteins.</text>
</comment>
<proteinExistence type="inferred from homology"/>